<accession>A0ABU6EZL2</accession>
<name>A0ABU6EZL2_9ACTN</name>
<keyword evidence="1" id="KW-0418">Kinase</keyword>
<dbReference type="Gene3D" id="3.30.565.10">
    <property type="entry name" value="Histidine kinase-like ATPase, C-terminal domain"/>
    <property type="match status" value="1"/>
</dbReference>
<dbReference type="PANTHER" id="PTHR35526">
    <property type="entry name" value="ANTI-SIGMA-F FACTOR RSBW-RELATED"/>
    <property type="match status" value="1"/>
</dbReference>
<evidence type="ECO:0000313" key="3">
    <source>
        <dbReference type="EMBL" id="MEB8337178.1"/>
    </source>
</evidence>
<proteinExistence type="predicted"/>
<keyword evidence="4" id="KW-1185">Reference proteome</keyword>
<organism evidence="3 4">
    <name type="scientific">Streptomyces endophyticus</name>
    <dbReference type="NCBI Taxonomy" id="714166"/>
    <lineage>
        <taxon>Bacteria</taxon>
        <taxon>Bacillati</taxon>
        <taxon>Actinomycetota</taxon>
        <taxon>Actinomycetes</taxon>
        <taxon>Kitasatosporales</taxon>
        <taxon>Streptomycetaceae</taxon>
        <taxon>Streptomyces</taxon>
    </lineage>
</organism>
<dbReference type="PANTHER" id="PTHR35526:SF3">
    <property type="entry name" value="ANTI-SIGMA-F FACTOR RSBW"/>
    <property type="match status" value="1"/>
</dbReference>
<keyword evidence="1" id="KW-0808">Transferase</keyword>
<dbReference type="GO" id="GO:0005524">
    <property type="term" value="F:ATP binding"/>
    <property type="evidence" value="ECO:0007669"/>
    <property type="project" value="UniProtKB-KW"/>
</dbReference>
<reference evidence="3 4" key="1">
    <citation type="submission" date="2022-10" db="EMBL/GenBank/DDBJ databases">
        <authorList>
            <person name="Xie J."/>
            <person name="Shen N."/>
        </authorList>
    </citation>
    <scope>NUCLEOTIDE SEQUENCE [LARGE SCALE GENOMIC DNA]</scope>
    <source>
        <strain evidence="3 4">YIM65594</strain>
    </source>
</reference>
<evidence type="ECO:0000256" key="1">
    <source>
        <dbReference type="ARBA" id="ARBA00022527"/>
    </source>
</evidence>
<dbReference type="Pfam" id="PF13581">
    <property type="entry name" value="HATPase_c_2"/>
    <property type="match status" value="1"/>
</dbReference>
<dbReference type="InterPro" id="IPR036890">
    <property type="entry name" value="HATPase_C_sf"/>
</dbReference>
<evidence type="ECO:0000259" key="2">
    <source>
        <dbReference type="Pfam" id="PF13581"/>
    </source>
</evidence>
<dbReference type="EMBL" id="JAOZYC010000035">
    <property type="protein sequence ID" value="MEB8337178.1"/>
    <property type="molecule type" value="Genomic_DNA"/>
</dbReference>
<gene>
    <name evidence="3" type="ORF">OKJ99_06570</name>
</gene>
<comment type="caution">
    <text evidence="3">The sequence shown here is derived from an EMBL/GenBank/DDBJ whole genome shotgun (WGS) entry which is preliminary data.</text>
</comment>
<dbReference type="InterPro" id="IPR003594">
    <property type="entry name" value="HATPase_dom"/>
</dbReference>
<feature type="domain" description="Histidine kinase/HSP90-like ATPase" evidence="2">
    <location>
        <begin position="20"/>
        <end position="137"/>
    </location>
</feature>
<keyword evidence="3" id="KW-0547">Nucleotide-binding</keyword>
<protein>
    <submittedName>
        <fullName evidence="3">ATP-binding protein</fullName>
    </submittedName>
</protein>
<keyword evidence="1" id="KW-0723">Serine/threonine-protein kinase</keyword>
<keyword evidence="3" id="KW-0067">ATP-binding</keyword>
<sequence>MNHQPPPQLTAPAHTFTQLLPSTPRGARLARHLAVTALRSWDVPPELTERAELVVAELAANAVTHGRLPGRGFRLALTYDAANLLRIEATDARGDRLPHHPPADTALPTAGRGLLLVSALCHHWETVAHPPGGKTVVAHL</sequence>
<dbReference type="Proteomes" id="UP001354931">
    <property type="component" value="Unassembled WGS sequence"/>
</dbReference>
<evidence type="ECO:0000313" key="4">
    <source>
        <dbReference type="Proteomes" id="UP001354931"/>
    </source>
</evidence>
<dbReference type="InterPro" id="IPR050267">
    <property type="entry name" value="Anti-sigma-factor_SerPK"/>
</dbReference>
<dbReference type="CDD" id="cd16936">
    <property type="entry name" value="HATPase_RsbW-like"/>
    <property type="match status" value="1"/>
</dbReference>